<dbReference type="Pfam" id="PF22666">
    <property type="entry name" value="Glyco_hydro_2_N2"/>
    <property type="match status" value="1"/>
</dbReference>
<dbReference type="PROSITE" id="PS51318">
    <property type="entry name" value="TAT"/>
    <property type="match status" value="1"/>
</dbReference>
<evidence type="ECO:0000256" key="3">
    <source>
        <dbReference type="SAM" id="SignalP"/>
    </source>
</evidence>
<reference evidence="5 6" key="1">
    <citation type="submission" date="2018-05" db="EMBL/GenBank/DDBJ databases">
        <title>Chitinophaga sp. nov., isolated from rhizosphere soil of Alhagi.</title>
        <authorList>
            <person name="Liu Y."/>
        </authorList>
    </citation>
    <scope>NUCLEOTIDE SEQUENCE [LARGE SCALE GENOMIC DNA]</scope>
    <source>
        <strain evidence="5 6">T22</strain>
    </source>
</reference>
<dbReference type="Pfam" id="PF17132">
    <property type="entry name" value="Glyco_hydro_106"/>
    <property type="match status" value="1"/>
</dbReference>
<dbReference type="SUPFAM" id="SSF49785">
    <property type="entry name" value="Galactose-binding domain-like"/>
    <property type="match status" value="1"/>
</dbReference>
<dbReference type="EMBL" id="CP029600">
    <property type="protein sequence ID" value="AWO01978.1"/>
    <property type="molecule type" value="Genomic_DNA"/>
</dbReference>
<dbReference type="Proteomes" id="UP000246099">
    <property type="component" value="Chromosome"/>
</dbReference>
<dbReference type="PANTHER" id="PTHR43817:SF1">
    <property type="entry name" value="HYDROLASE, FAMILY 43, PUTATIVE (AFU_ORTHOLOGUE AFUA_3G01660)-RELATED"/>
    <property type="match status" value="1"/>
</dbReference>
<evidence type="ECO:0000259" key="4">
    <source>
        <dbReference type="Pfam" id="PF22666"/>
    </source>
</evidence>
<evidence type="ECO:0000313" key="6">
    <source>
        <dbReference type="Proteomes" id="UP000246099"/>
    </source>
</evidence>
<gene>
    <name evidence="5" type="ORF">DLD77_09850</name>
</gene>
<dbReference type="PANTHER" id="PTHR43817">
    <property type="entry name" value="GLYCOSYL HYDROLASE"/>
    <property type="match status" value="1"/>
</dbReference>
<evidence type="ECO:0000256" key="1">
    <source>
        <dbReference type="ARBA" id="ARBA00022729"/>
    </source>
</evidence>
<dbReference type="GO" id="GO:0016740">
    <property type="term" value="F:transferase activity"/>
    <property type="evidence" value="ECO:0007669"/>
    <property type="project" value="UniProtKB-KW"/>
</dbReference>
<dbReference type="InterPro" id="IPR006311">
    <property type="entry name" value="TAT_signal"/>
</dbReference>
<keyword evidence="6" id="KW-1185">Reference proteome</keyword>
<keyword evidence="2" id="KW-0378">Hydrolase</keyword>
<dbReference type="InterPro" id="IPR054593">
    <property type="entry name" value="Beta-mannosidase-like_N2"/>
</dbReference>
<protein>
    <submittedName>
        <fullName evidence="5">Glycosyl transferase family 2</fullName>
    </submittedName>
</protein>
<accession>A0ABN5LW62</accession>
<feature type="domain" description="Beta-mannosidase-like galactose-binding" evidence="4">
    <location>
        <begin position="890"/>
        <end position="960"/>
    </location>
</feature>
<evidence type="ECO:0000256" key="2">
    <source>
        <dbReference type="ARBA" id="ARBA00022801"/>
    </source>
</evidence>
<name>A0ABN5LW62_9BACT</name>
<dbReference type="NCBIfam" id="NF045579">
    <property type="entry name" value="rhamnoside_JR"/>
    <property type="match status" value="1"/>
</dbReference>
<sequence>MNIDRRKFIQLGSLTTLSLGVNAATPGFLSSGSMFAAAAGDGVRRGFTNPPDDAKACCYWWWFNGLINKEGITRDLEEFRDKGIGGVLLVNTSDGLGGASMPKGAPLFGDEWKALYRHAIQEAKRLNIEVGVNFSAGWCMGGPWIPPQHAGRWVLQSETTVKGPMKFTGKLPLPGNRAGYDHVFNPPGFKDYIDLPLEQLDYRDTAVVAFPKGASKLTGERAKLIPAKTNRKDASNFIKAKDLMEPVLAPWQSAPEDRPVPAARVIDLTGQLSADGHLDWDVPEGEWIIVRTGHRMTGSKLMIAPPEANGLSVGWLSSEGVELQFKHLGKILLEEAGPLSANTLKYFCDDSFEDGFPNWTEKILEKFREYRGYDAAPYLPVLAGYIVTSAEVSDRFLHDYRKTVADCMADSHYRRFAELCHKHGLQVQNEAAGPSRSGTMCMDGLKNLGRSDRPMGEFWLGLKHDEEGGLDDNLSYGVSRLELGQNKVTKMTASAAHIYGRKTASAEAFTAFRHWNDYPGSLKQATDRAFCEGINRIVIHTSTATRPQDGKPGYEYGAGTHFNPNVTWWNQSGAFLSYIARCQYLLREGKFVADILYYNGDWAPNIVEPKHTDPSLGKGYDYDVCNAEVLLQRLDVKNKRLVLPDGMSYRLLVLPDTTRMPAEVLRKIRKLVQQGATVVGPRPEQDPGLKDYPACDADVQKLAAEIWGNCDGVQVKRHTFGKGRIYWNTPLRDILQQDGAGPDFEHSGVNAYIDFIHRTTPEAEIYFVANRHNRLEKINCQFRITGRRPEIWDPVSGNMYPAAYSASGNQVTLAMEFAPFQSFFVIFPQQAPQKPAQPVNFPELTRLMDIEGGWKVKFDTAWGGPAEADFPTLQDWTQRPEEGIRYYSGTATYVKQFTFSGTVQRGKKLFLDLGVVKNIAEVRLNGQPLGIVWTAPWRVDITSALRPGNNLLEIAVVNLWPNRLIRDAGLPPEQRLTNTNIAFKSDAPLLPSGLLGPVTFMGLK</sequence>
<dbReference type="InterPro" id="IPR008979">
    <property type="entry name" value="Galactose-bd-like_sf"/>
</dbReference>
<dbReference type="CDD" id="cd03143">
    <property type="entry name" value="A4_beta-galactosidase_middle_domain"/>
    <property type="match status" value="1"/>
</dbReference>
<organism evidence="5 6">
    <name type="scientific">Chitinophaga alhagiae</name>
    <dbReference type="NCBI Taxonomy" id="2203219"/>
    <lineage>
        <taxon>Bacteria</taxon>
        <taxon>Pseudomonadati</taxon>
        <taxon>Bacteroidota</taxon>
        <taxon>Chitinophagia</taxon>
        <taxon>Chitinophagales</taxon>
        <taxon>Chitinophagaceae</taxon>
        <taxon>Chitinophaga</taxon>
    </lineage>
</organism>
<evidence type="ECO:0000313" key="5">
    <source>
        <dbReference type="EMBL" id="AWO01978.1"/>
    </source>
</evidence>
<proteinExistence type="predicted"/>
<keyword evidence="1 3" id="KW-0732">Signal</keyword>
<keyword evidence="5" id="KW-0808">Transferase</keyword>
<dbReference type="Gene3D" id="2.60.120.260">
    <property type="entry name" value="Galactose-binding domain-like"/>
    <property type="match status" value="1"/>
</dbReference>
<feature type="chain" id="PRO_5046180507" evidence="3">
    <location>
        <begin position="24"/>
        <end position="1004"/>
    </location>
</feature>
<feature type="signal peptide" evidence="3">
    <location>
        <begin position="1"/>
        <end position="23"/>
    </location>
</feature>
<dbReference type="RefSeq" id="WP_119078185.1">
    <property type="nucleotide sequence ID" value="NZ_CP029600.1"/>
</dbReference>